<keyword evidence="1" id="KW-0812">Transmembrane</keyword>
<evidence type="ECO:0008006" key="4">
    <source>
        <dbReference type="Google" id="ProtNLM"/>
    </source>
</evidence>
<name>A0ABQ4FUV8_9ACTN</name>
<dbReference type="Proteomes" id="UP000603904">
    <property type="component" value="Unassembled WGS sequence"/>
</dbReference>
<reference evidence="2 3" key="1">
    <citation type="submission" date="2021-01" db="EMBL/GenBank/DDBJ databases">
        <title>Whole genome shotgun sequence of Microbispora corallina NBRC 16416.</title>
        <authorList>
            <person name="Komaki H."/>
            <person name="Tamura T."/>
        </authorList>
    </citation>
    <scope>NUCLEOTIDE SEQUENCE [LARGE SCALE GENOMIC DNA]</scope>
    <source>
        <strain evidence="2 3">NBRC 16416</strain>
    </source>
</reference>
<evidence type="ECO:0000313" key="2">
    <source>
        <dbReference type="EMBL" id="GIH38606.1"/>
    </source>
</evidence>
<protein>
    <recommendedName>
        <fullName evidence="4">DUF4345 domain-containing protein</fullName>
    </recommendedName>
</protein>
<organism evidence="2 3">
    <name type="scientific">Microbispora corallina</name>
    <dbReference type="NCBI Taxonomy" id="83302"/>
    <lineage>
        <taxon>Bacteria</taxon>
        <taxon>Bacillati</taxon>
        <taxon>Actinomycetota</taxon>
        <taxon>Actinomycetes</taxon>
        <taxon>Streptosporangiales</taxon>
        <taxon>Streptosporangiaceae</taxon>
        <taxon>Microbispora</taxon>
    </lineage>
</organism>
<comment type="caution">
    <text evidence="2">The sequence shown here is derived from an EMBL/GenBank/DDBJ whole genome shotgun (WGS) entry which is preliminary data.</text>
</comment>
<proteinExistence type="predicted"/>
<accession>A0ABQ4FUV8</accession>
<evidence type="ECO:0000313" key="3">
    <source>
        <dbReference type="Proteomes" id="UP000603904"/>
    </source>
</evidence>
<keyword evidence="1" id="KW-0472">Membrane</keyword>
<feature type="transmembrane region" description="Helical" evidence="1">
    <location>
        <begin position="78"/>
        <end position="97"/>
    </location>
</feature>
<feature type="transmembrane region" description="Helical" evidence="1">
    <location>
        <begin position="50"/>
        <end position="71"/>
    </location>
</feature>
<evidence type="ECO:0000256" key="1">
    <source>
        <dbReference type="SAM" id="Phobius"/>
    </source>
</evidence>
<gene>
    <name evidence="2" type="ORF">Mco01_16060</name>
</gene>
<feature type="transmembrane region" description="Helical" evidence="1">
    <location>
        <begin position="103"/>
        <end position="124"/>
    </location>
</feature>
<dbReference type="RefSeq" id="WP_204056239.1">
    <property type="nucleotide sequence ID" value="NZ_BAAAGP010000002.1"/>
</dbReference>
<sequence length="150" mass="15423">MTSTIERTIRVVLVLLGVITALPALALVSPRWALGFSYGIPVPSDPMAAALLQHRGVLQAALGAALVWAAFAAVARVPAAVTAIVTKSVFLALMAMLPADVRAGAVSGIVFDGVAIVLLALIVVHRRFAAHAVPDGLSRASAGDRSPSQR</sequence>
<keyword evidence="3" id="KW-1185">Reference proteome</keyword>
<dbReference type="EMBL" id="BOOC01000005">
    <property type="protein sequence ID" value="GIH38606.1"/>
    <property type="molecule type" value="Genomic_DNA"/>
</dbReference>
<keyword evidence="1" id="KW-1133">Transmembrane helix</keyword>